<sequence>MTAAQRRLNTGQSGQLVVVQTDTTHIVRPYTNTPSVTTLSADPVGNTSRDVMDTSHWKPELSMKDRSTAVCLDVSVVISLADLHAAVNDSVFGGSSVSPADCKEDQTRGRPPHSADAMAQLVECVPNFSEGPNKEQQGLQVSASLLALYSVTKNHFC</sequence>
<accession>A0AA88LFF1</accession>
<evidence type="ECO:0000313" key="1">
    <source>
        <dbReference type="EMBL" id="KAK2812299.1"/>
    </source>
</evidence>
<organism evidence="1 2">
    <name type="scientific">Channa striata</name>
    <name type="common">Snakehead murrel</name>
    <name type="synonym">Ophicephalus striatus</name>
    <dbReference type="NCBI Taxonomy" id="64152"/>
    <lineage>
        <taxon>Eukaryota</taxon>
        <taxon>Metazoa</taxon>
        <taxon>Chordata</taxon>
        <taxon>Craniata</taxon>
        <taxon>Vertebrata</taxon>
        <taxon>Euteleostomi</taxon>
        <taxon>Actinopterygii</taxon>
        <taxon>Neopterygii</taxon>
        <taxon>Teleostei</taxon>
        <taxon>Neoteleostei</taxon>
        <taxon>Acanthomorphata</taxon>
        <taxon>Anabantaria</taxon>
        <taxon>Anabantiformes</taxon>
        <taxon>Channoidei</taxon>
        <taxon>Channidae</taxon>
        <taxon>Channa</taxon>
    </lineage>
</organism>
<name>A0AA88LFF1_CHASR</name>
<gene>
    <name evidence="1" type="ORF">Q5P01_000041</name>
</gene>
<reference evidence="1" key="1">
    <citation type="submission" date="2023-07" db="EMBL/GenBank/DDBJ databases">
        <title>Chromosome-level Genome Assembly of Striped Snakehead (Channa striata).</title>
        <authorList>
            <person name="Liu H."/>
        </authorList>
    </citation>
    <scope>NUCLEOTIDE SEQUENCE</scope>
    <source>
        <strain evidence="1">Gz</strain>
        <tissue evidence="1">Muscle</tissue>
    </source>
</reference>
<proteinExistence type="predicted"/>
<keyword evidence="2" id="KW-1185">Reference proteome</keyword>
<dbReference type="EMBL" id="JAUPFM010000135">
    <property type="protein sequence ID" value="KAK2812299.1"/>
    <property type="molecule type" value="Genomic_DNA"/>
</dbReference>
<evidence type="ECO:0000313" key="2">
    <source>
        <dbReference type="Proteomes" id="UP001187415"/>
    </source>
</evidence>
<protein>
    <submittedName>
        <fullName evidence="1">Uncharacterized protein</fullName>
    </submittedName>
</protein>
<dbReference type="Proteomes" id="UP001187415">
    <property type="component" value="Unassembled WGS sequence"/>
</dbReference>
<dbReference type="AlphaFoldDB" id="A0AA88LFF1"/>
<comment type="caution">
    <text evidence="1">The sequence shown here is derived from an EMBL/GenBank/DDBJ whole genome shotgun (WGS) entry which is preliminary data.</text>
</comment>